<dbReference type="InterPro" id="IPR016305">
    <property type="entry name" value="Mannose-6-P_Isomerase"/>
</dbReference>
<evidence type="ECO:0000259" key="8">
    <source>
        <dbReference type="Pfam" id="PF21621"/>
    </source>
</evidence>
<dbReference type="GO" id="GO:0005975">
    <property type="term" value="P:carbohydrate metabolic process"/>
    <property type="evidence" value="ECO:0007669"/>
    <property type="project" value="InterPro"/>
</dbReference>
<evidence type="ECO:0000256" key="2">
    <source>
        <dbReference type="ARBA" id="ARBA00022833"/>
    </source>
</evidence>
<dbReference type="InterPro" id="IPR049071">
    <property type="entry name" value="MPI_cupin_dom"/>
</dbReference>
<feature type="binding site" evidence="5">
    <location>
        <position position="118"/>
    </location>
    <ligand>
        <name>Zn(2+)</name>
        <dbReference type="ChEBI" id="CHEBI:29105"/>
    </ligand>
</feature>
<dbReference type="PIRSF" id="PIRSF036894">
    <property type="entry name" value="PMI_Firm_short"/>
    <property type="match status" value="1"/>
</dbReference>
<protein>
    <recommendedName>
        <fullName evidence="3">Phosphohexomutase</fullName>
    </recommendedName>
    <alternativeName>
        <fullName evidence="4">Phosphomannose isomerase</fullName>
    </alternativeName>
</protein>
<evidence type="ECO:0000256" key="1">
    <source>
        <dbReference type="ARBA" id="ARBA00022723"/>
    </source>
</evidence>
<feature type="binding site" evidence="5">
    <location>
        <position position="101"/>
    </location>
    <ligand>
        <name>Zn(2+)</name>
        <dbReference type="ChEBI" id="CHEBI:29105"/>
    </ligand>
</feature>
<keyword evidence="9" id="KW-0413">Isomerase</keyword>
<dbReference type="Gene3D" id="2.60.120.10">
    <property type="entry name" value="Jelly Rolls"/>
    <property type="match status" value="2"/>
</dbReference>
<comment type="cofactor">
    <cofactor evidence="5">
        <name>Zn(2+)</name>
        <dbReference type="ChEBI" id="CHEBI:29105"/>
    </cofactor>
    <text evidence="5">Binds 1 zinc ion per subunit.</text>
</comment>
<evidence type="ECO:0000313" key="9">
    <source>
        <dbReference type="EMBL" id="SEO86593.1"/>
    </source>
</evidence>
<evidence type="ECO:0000256" key="5">
    <source>
        <dbReference type="PIRSR" id="PIRSR036894-1"/>
    </source>
</evidence>
<dbReference type="InterPro" id="IPR014710">
    <property type="entry name" value="RmlC-like_jellyroll"/>
</dbReference>
<dbReference type="PANTHER" id="PTHR42742">
    <property type="entry name" value="TRANSCRIPTIONAL REPRESSOR MPRA"/>
    <property type="match status" value="1"/>
</dbReference>
<dbReference type="InterPro" id="IPR046457">
    <property type="entry name" value="PMI_typeI_cat"/>
</dbReference>
<keyword evidence="1 5" id="KW-0479">Metal-binding</keyword>
<dbReference type="SUPFAM" id="SSF51182">
    <property type="entry name" value="RmlC-like cupins"/>
    <property type="match status" value="1"/>
</dbReference>
<dbReference type="GO" id="GO:0008270">
    <property type="term" value="F:zinc ion binding"/>
    <property type="evidence" value="ECO:0007669"/>
    <property type="project" value="InterPro"/>
</dbReference>
<feature type="domain" description="Phosphomannose isomerase type I catalytic" evidence="7">
    <location>
        <begin position="6"/>
        <end position="109"/>
    </location>
</feature>
<feature type="domain" description="Mannose-6-phosphate isomerase cupin" evidence="8">
    <location>
        <begin position="248"/>
        <end position="320"/>
    </location>
</feature>
<evidence type="ECO:0000313" key="10">
    <source>
        <dbReference type="Proteomes" id="UP000198847"/>
    </source>
</evidence>
<dbReference type="OrthoDB" id="9808275at2"/>
<keyword evidence="2 5" id="KW-0862">Zinc</keyword>
<organism evidence="9 10">
    <name type="scientific">Propionispora vibrioides</name>
    <dbReference type="NCBI Taxonomy" id="112903"/>
    <lineage>
        <taxon>Bacteria</taxon>
        <taxon>Bacillati</taxon>
        <taxon>Bacillota</taxon>
        <taxon>Negativicutes</taxon>
        <taxon>Selenomonadales</taxon>
        <taxon>Sporomusaceae</taxon>
        <taxon>Propionispora</taxon>
    </lineage>
</organism>
<reference evidence="9 10" key="1">
    <citation type="submission" date="2016-10" db="EMBL/GenBank/DDBJ databases">
        <authorList>
            <person name="de Groot N.N."/>
        </authorList>
    </citation>
    <scope>NUCLEOTIDE SEQUENCE [LARGE SCALE GENOMIC DNA]</scope>
    <source>
        <strain evidence="9 10">DSM 13305</strain>
    </source>
</reference>
<name>A0A1H8T803_9FIRM</name>
<feature type="binding site" evidence="5">
    <location>
        <position position="176"/>
    </location>
    <ligand>
        <name>Zn(2+)</name>
        <dbReference type="ChEBI" id="CHEBI:29105"/>
    </ligand>
</feature>
<feature type="active site" evidence="6">
    <location>
        <position position="196"/>
    </location>
</feature>
<evidence type="ECO:0000256" key="3">
    <source>
        <dbReference type="ARBA" id="ARBA00029741"/>
    </source>
</evidence>
<keyword evidence="10" id="KW-1185">Reference proteome</keyword>
<dbReference type="AlphaFoldDB" id="A0A1H8T803"/>
<dbReference type="PANTHER" id="PTHR42742:SF3">
    <property type="entry name" value="FRUCTOKINASE"/>
    <property type="match status" value="1"/>
</dbReference>
<dbReference type="InterPro" id="IPR051804">
    <property type="entry name" value="Carb_Metab_Reg_Kinase/Isom"/>
</dbReference>
<dbReference type="Proteomes" id="UP000198847">
    <property type="component" value="Unassembled WGS sequence"/>
</dbReference>
<dbReference type="Pfam" id="PF21621">
    <property type="entry name" value="MPI_cupin_dom"/>
    <property type="match status" value="1"/>
</dbReference>
<proteinExistence type="predicted"/>
<dbReference type="Pfam" id="PF20511">
    <property type="entry name" value="PMI_typeI_cat"/>
    <property type="match status" value="1"/>
</dbReference>
<evidence type="ECO:0000256" key="4">
    <source>
        <dbReference type="ARBA" id="ARBA00030762"/>
    </source>
</evidence>
<dbReference type="RefSeq" id="WP_091745118.1">
    <property type="nucleotide sequence ID" value="NZ_FODY01000006.1"/>
</dbReference>
<dbReference type="InterPro" id="IPR011051">
    <property type="entry name" value="RmlC_Cupin_sf"/>
</dbReference>
<dbReference type="STRING" id="112903.SAMN04490178_10644"/>
<dbReference type="GO" id="GO:0009298">
    <property type="term" value="P:GDP-mannose biosynthetic process"/>
    <property type="evidence" value="ECO:0007669"/>
    <property type="project" value="InterPro"/>
</dbReference>
<dbReference type="InterPro" id="IPR014628">
    <property type="entry name" value="Man6P_isomerase_Firm_short"/>
</dbReference>
<sequence length="322" mass="35766">MYKPVKLLPAYKDYLWGGTKLGTQYGKQSEKDIIAESWELSIHEDGQSSIASGSYSGYTLEAYIKEVGVGCLGLKAKCFGNKLPILIKFIDAKDTLSIQVHPDNAYARANEGDSGKTEMWVILEHEPGACLYVGVNQMVTKEELRTAIQRGEIDTVLRKLPVHKGDVFFIPAGKIHAIGKGIVICEIQQCSNITYRLYDFDRLDVNGNKRSLHLQKALDVADVEPGILNTDPELTLSTTSEAVIQLLRSCRYFNTYRYRVDSTVRFCSSQESFIALICLDGKAELRGTSGTLNFQKGETIFIPAQDDAFTVTGHCEFLAVTL</sequence>
<dbReference type="GO" id="GO:0004476">
    <property type="term" value="F:mannose-6-phosphate isomerase activity"/>
    <property type="evidence" value="ECO:0007669"/>
    <property type="project" value="InterPro"/>
</dbReference>
<dbReference type="CDD" id="cd07010">
    <property type="entry name" value="cupin_PMI_type_I_N_bac"/>
    <property type="match status" value="1"/>
</dbReference>
<gene>
    <name evidence="9" type="ORF">SAMN04490178_10644</name>
</gene>
<accession>A0A1H8T803</accession>
<evidence type="ECO:0000259" key="7">
    <source>
        <dbReference type="Pfam" id="PF20511"/>
    </source>
</evidence>
<dbReference type="PRINTS" id="PR00714">
    <property type="entry name" value="MAN6PISMRASE"/>
</dbReference>
<dbReference type="EMBL" id="FODY01000006">
    <property type="protein sequence ID" value="SEO86593.1"/>
    <property type="molecule type" value="Genomic_DNA"/>
</dbReference>
<evidence type="ECO:0000256" key="6">
    <source>
        <dbReference type="PIRSR" id="PIRSR036894-2"/>
    </source>
</evidence>